<dbReference type="InterPro" id="IPR011989">
    <property type="entry name" value="ARM-like"/>
</dbReference>
<dbReference type="PANTHER" id="PTHR10943:SF2">
    <property type="entry name" value="26S PROTEASOME NON-ATPASE REGULATORY SUBUNIT 1"/>
    <property type="match status" value="1"/>
</dbReference>
<gene>
    <name evidence="2" type="ORF">ECANGB1_2791</name>
</gene>
<evidence type="ECO:0000313" key="2">
    <source>
        <dbReference type="EMBL" id="ORD94484.1"/>
    </source>
</evidence>
<dbReference type="EMBL" id="LWDP01000019">
    <property type="protein sequence ID" value="ORD94484.1"/>
    <property type="molecule type" value="Genomic_DNA"/>
</dbReference>
<dbReference type="VEuPathDB" id="MicrosporidiaDB:ECANGB1_2791"/>
<comment type="caution">
    <text evidence="2">The sequence shown here is derived from an EMBL/GenBank/DDBJ whole genome shotgun (WGS) entry which is preliminary data.</text>
</comment>
<evidence type="ECO:0008006" key="4">
    <source>
        <dbReference type="Google" id="ProtNLM"/>
    </source>
</evidence>
<keyword evidence="1" id="KW-0677">Repeat</keyword>
<dbReference type="GO" id="GO:0043161">
    <property type="term" value="P:proteasome-mediated ubiquitin-dependent protein catabolic process"/>
    <property type="evidence" value="ECO:0007669"/>
    <property type="project" value="TreeGrafter"/>
</dbReference>
<dbReference type="PANTHER" id="PTHR10943">
    <property type="entry name" value="26S PROTEASOME NON-ATPASE REGULATORY SUBUNIT"/>
    <property type="match status" value="1"/>
</dbReference>
<evidence type="ECO:0000256" key="1">
    <source>
        <dbReference type="ARBA" id="ARBA00022737"/>
    </source>
</evidence>
<dbReference type="OrthoDB" id="2196194at2759"/>
<accession>A0A1Y1S7R4</accession>
<dbReference type="InterPro" id="IPR002015">
    <property type="entry name" value="Proteasome/cyclosome_rpt"/>
</dbReference>
<name>A0A1Y1S7R4_9MICR</name>
<evidence type="ECO:0000313" key="3">
    <source>
        <dbReference type="Proteomes" id="UP000192639"/>
    </source>
</evidence>
<feature type="non-terminal residue" evidence="2">
    <location>
        <position position="443"/>
    </location>
</feature>
<reference evidence="2 3" key="1">
    <citation type="journal article" date="2017" name="Environ. Microbiol.">
        <title>Decay of the glycolytic pathway and adaptation to intranuclear parasitism within Enterocytozoonidae microsporidia.</title>
        <authorList>
            <person name="Wiredu Boakye D."/>
            <person name="Jaroenlak P."/>
            <person name="Prachumwat A."/>
            <person name="Williams T.A."/>
            <person name="Bateman K.S."/>
            <person name="Itsathitphaisarn O."/>
            <person name="Sritunyalucksana K."/>
            <person name="Paszkiewicz K.H."/>
            <person name="Moore K.A."/>
            <person name="Stentiford G.D."/>
            <person name="Williams B.A."/>
        </authorList>
    </citation>
    <scope>NUCLEOTIDE SEQUENCE [LARGE SCALE GENOMIC DNA]</scope>
    <source>
        <strain evidence="2 3">GB1</strain>
    </source>
</reference>
<dbReference type="GO" id="GO:0034515">
    <property type="term" value="C:proteasome storage granule"/>
    <property type="evidence" value="ECO:0007669"/>
    <property type="project" value="TreeGrafter"/>
</dbReference>
<organism evidence="2 3">
    <name type="scientific">Enterospora canceri</name>
    <dbReference type="NCBI Taxonomy" id="1081671"/>
    <lineage>
        <taxon>Eukaryota</taxon>
        <taxon>Fungi</taxon>
        <taxon>Fungi incertae sedis</taxon>
        <taxon>Microsporidia</taxon>
        <taxon>Enterocytozoonidae</taxon>
        <taxon>Enterospora</taxon>
    </lineage>
</organism>
<dbReference type="GO" id="GO:0008540">
    <property type="term" value="C:proteasome regulatory particle, base subcomplex"/>
    <property type="evidence" value="ECO:0007669"/>
    <property type="project" value="TreeGrafter"/>
</dbReference>
<dbReference type="AlphaFoldDB" id="A0A1Y1S7R4"/>
<keyword evidence="3" id="KW-1185">Reference proteome</keyword>
<dbReference type="GO" id="GO:0005634">
    <property type="term" value="C:nucleus"/>
    <property type="evidence" value="ECO:0007669"/>
    <property type="project" value="TreeGrafter"/>
</dbReference>
<dbReference type="Gene3D" id="1.25.10.10">
    <property type="entry name" value="Leucine-rich Repeat Variant"/>
    <property type="match status" value="1"/>
</dbReference>
<protein>
    <recommendedName>
        <fullName evidence="4">RPN1</fullName>
    </recommendedName>
</protein>
<proteinExistence type="predicted"/>
<dbReference type="Proteomes" id="UP000192639">
    <property type="component" value="Unassembled WGS sequence"/>
</dbReference>
<dbReference type="Pfam" id="PF01851">
    <property type="entry name" value="PC_rep"/>
    <property type="match status" value="1"/>
</dbReference>
<sequence length="443" mass="48873">MHSQTITLLNTVRHLIDSRDATSTIALIDANLELLACYVTIPDDMAQAVTDPAALAVLAKMHLLRKQEELVIEYAVRALKADPSILDANTFYCDAIKFRLMEHLIGRGDRFVREYVLGLVDAAETTVSVLGYLHEIGENELLKHKLGEFLIRTGATEDVVALLRHLHPDAAEFVQNSPDLVHGLLAAPGATSDKLAIIGLLLPHVRSQKEWIRSLPANWQPYASFYAYNSATPSGKADLLPFVSPQPNAMLVDFMVLNSQTNFKFLECMGKASPFDFSLCNALMNAHTTNDTFYRTNRLSRSVDWIRFGEMAGLGLIHTTQPFEILAEVLPASPETGEAAALLSLGLISRNAVETYGHDPSLIRESEGYLTGMVSGDPSDECVLFGAYLALGILKFGTGDYDLFQRTRLLFEKYSTLAQETACYSIGLVYAGTNDMTVVEYLR</sequence>